<dbReference type="Pfam" id="PF25413">
    <property type="entry name" value="Rossman_Mical"/>
    <property type="match status" value="1"/>
</dbReference>
<feature type="region of interest" description="Disordered" evidence="1">
    <location>
        <begin position="95"/>
        <end position="114"/>
    </location>
</feature>
<feature type="compositionally biased region" description="Polar residues" evidence="1">
    <location>
        <begin position="146"/>
        <end position="164"/>
    </location>
</feature>
<dbReference type="Gene3D" id="3.50.50.60">
    <property type="entry name" value="FAD/NAD(P)-binding domain"/>
    <property type="match status" value="1"/>
</dbReference>
<dbReference type="Proteomes" id="UP000243579">
    <property type="component" value="Unassembled WGS sequence"/>
</dbReference>
<dbReference type="STRING" id="1202772.A0A1V9ZJM1"/>
<comment type="caution">
    <text evidence="3">The sequence shown here is derived from an EMBL/GenBank/DDBJ whole genome shotgun (WGS) entry which is preliminary data.</text>
</comment>
<dbReference type="InterPro" id="IPR002048">
    <property type="entry name" value="EF_hand_dom"/>
</dbReference>
<dbReference type="InterPro" id="IPR011992">
    <property type="entry name" value="EF-hand-dom_pair"/>
</dbReference>
<feature type="compositionally biased region" description="Pro residues" evidence="1">
    <location>
        <begin position="102"/>
        <end position="112"/>
    </location>
</feature>
<evidence type="ECO:0000256" key="1">
    <source>
        <dbReference type="SAM" id="MobiDB-lite"/>
    </source>
</evidence>
<dbReference type="AlphaFoldDB" id="A0A1V9ZJM1"/>
<evidence type="ECO:0000313" key="3">
    <source>
        <dbReference type="EMBL" id="OQR98175.1"/>
    </source>
</evidence>
<dbReference type="EMBL" id="JNBR01000089">
    <property type="protein sequence ID" value="OQR98175.1"/>
    <property type="molecule type" value="Genomic_DNA"/>
</dbReference>
<feature type="region of interest" description="Disordered" evidence="1">
    <location>
        <begin position="127"/>
        <end position="192"/>
    </location>
</feature>
<dbReference type="SUPFAM" id="SSF47473">
    <property type="entry name" value="EF-hand"/>
    <property type="match status" value="1"/>
</dbReference>
<dbReference type="InterPro" id="IPR002938">
    <property type="entry name" value="FAD-bd"/>
</dbReference>
<dbReference type="GO" id="GO:0005509">
    <property type="term" value="F:calcium ion binding"/>
    <property type="evidence" value="ECO:0007669"/>
    <property type="project" value="InterPro"/>
</dbReference>
<accession>A0A1V9ZJM1</accession>
<dbReference type="Gene3D" id="1.10.238.10">
    <property type="entry name" value="EF-hand"/>
    <property type="match status" value="1"/>
</dbReference>
<proteinExistence type="predicted"/>
<evidence type="ECO:0000313" key="4">
    <source>
        <dbReference type="Proteomes" id="UP000243579"/>
    </source>
</evidence>
<dbReference type="GO" id="GO:0071949">
    <property type="term" value="F:FAD binding"/>
    <property type="evidence" value="ECO:0007669"/>
    <property type="project" value="InterPro"/>
</dbReference>
<dbReference type="InterPro" id="IPR036188">
    <property type="entry name" value="FAD/NAD-bd_sf"/>
</dbReference>
<feature type="compositionally biased region" description="Basic and acidic residues" evidence="1">
    <location>
        <begin position="127"/>
        <end position="139"/>
    </location>
</feature>
<organism evidence="3 4">
    <name type="scientific">Achlya hypogyna</name>
    <name type="common">Oomycete</name>
    <name type="synonym">Protoachlya hypogyna</name>
    <dbReference type="NCBI Taxonomy" id="1202772"/>
    <lineage>
        <taxon>Eukaryota</taxon>
        <taxon>Sar</taxon>
        <taxon>Stramenopiles</taxon>
        <taxon>Oomycota</taxon>
        <taxon>Saprolegniomycetes</taxon>
        <taxon>Saprolegniales</taxon>
        <taxon>Achlyaceae</taxon>
        <taxon>Achlya</taxon>
    </lineage>
</organism>
<evidence type="ECO:0000259" key="2">
    <source>
        <dbReference type="PROSITE" id="PS50222"/>
    </source>
</evidence>
<protein>
    <submittedName>
        <fullName evidence="3">MICAL-like protein</fullName>
    </submittedName>
</protein>
<dbReference type="OrthoDB" id="20799at2759"/>
<dbReference type="PROSITE" id="PS50222">
    <property type="entry name" value="EF_HAND_2"/>
    <property type="match status" value="1"/>
</dbReference>
<dbReference type="SUPFAM" id="SSF51905">
    <property type="entry name" value="FAD/NAD(P)-binding domain"/>
    <property type="match status" value="1"/>
</dbReference>
<keyword evidence="4" id="KW-1185">Reference proteome</keyword>
<dbReference type="InterPro" id="IPR057494">
    <property type="entry name" value="Rossman_Mical"/>
</dbReference>
<reference evidence="3 4" key="1">
    <citation type="journal article" date="2014" name="Genome Biol. Evol.">
        <title>The secreted proteins of Achlya hypogyna and Thraustotheca clavata identify the ancestral oomycete secretome and reveal gene acquisitions by horizontal gene transfer.</title>
        <authorList>
            <person name="Misner I."/>
            <person name="Blouin N."/>
            <person name="Leonard G."/>
            <person name="Richards T.A."/>
            <person name="Lane C.E."/>
        </authorList>
    </citation>
    <scope>NUCLEOTIDE SEQUENCE [LARGE SCALE GENOMIC DNA]</scope>
    <source>
        <strain evidence="3 4">ATCC 48635</strain>
    </source>
</reference>
<dbReference type="Pfam" id="PF01494">
    <property type="entry name" value="FAD_binding_3"/>
    <property type="match status" value="1"/>
</dbReference>
<name>A0A1V9ZJM1_ACHHY</name>
<feature type="domain" description="EF-hand" evidence="2">
    <location>
        <begin position="3"/>
        <end position="38"/>
    </location>
</feature>
<dbReference type="CDD" id="cd14279">
    <property type="entry name" value="CUE"/>
    <property type="match status" value="1"/>
</dbReference>
<sequence length="918" mass="99593">MADDNPRVRALFDHLDGGKDGRLCVDDLVRAVRGMPLATAWQLVAEMDSIGDGCIPYAAFAEAFDDLLQTGVASDDQFTWTSILHAFEAGAMLPSPSSTAPPSLPSTAPPSPVATTAVVDKHTALAREISRRRSSKKDIGLAPEAPTSNNASPTHVTLKSSSVLEDTKTFQWPPPASERPKPRRPSLVKSASDGAFPQFTDSLVSVPTYGASTNVALVVAKRSASQSPRARTPPLDTVASLQASALEKLEAIRAACMAWSEDQRLVASKVDALLTHIETLVATKRLPAPIGNALRGFDKAGLAPVGDRQHATVSIQQVQQATKIRAFRKQVLPQLFPNVPDHVATLTELFPDLLPDTIAQMYAACAQDLTSCFEVLSGLSDYTVLEKQLSPKQETFELRTKNSYFSESDSDDDLTTPPFAVAGCSKHLPETSGPQEPVDEPPIAANTFFVAPPAPMRTGRRGSQLSDELKDALAAAMVRFESSQDFAGIMEGFSTLTDALGIDTTGRRDIGIYPLIKRGLKKLLTFRQSRIFEILDAKQKSHALYKQRAAAARRVCIVGAGPVGLRTAIELALLGAEVVVLEKRPSFTRENILHLFPWVVHDLTSLGAKAFYSQFCTSSVYFHVGTRQLQCILLKVALLLGVTVLGSTSFDGVSPTADGYAVATTPPLPPTLQLMTAVVGAGGMYDTVGALANIQRIAFSPSPAYGVLGWVPNTRTKEESQVTEFSWGYQYNQKMFGELRELGLDLENAVYYRGEVHYVVMTPKAKNLLEQGVLKTNQTPLVHPDNIDPVRLRAFVTKAFEFFKIPMKAPLQGANVFDFSRTLRAEKACDILQDGSTKLFVALVGDALMEPFWPQGLGINRGFLSALDTAYAITQLDTKADAVLLAEREAHYKRSAALQLDSNIQKYTIEPASRYGAL</sequence>
<gene>
    <name evidence="3" type="ORF">ACHHYP_08982</name>
</gene>